<evidence type="ECO:0000256" key="1">
    <source>
        <dbReference type="SAM" id="MobiDB-lite"/>
    </source>
</evidence>
<protein>
    <recommendedName>
        <fullName evidence="4">C2H2-type domain-containing protein</fullName>
    </recommendedName>
</protein>
<name>A0ABT6SYN6_9ACTN</name>
<dbReference type="Proteomes" id="UP001237105">
    <property type="component" value="Unassembled WGS sequence"/>
</dbReference>
<reference evidence="2 3" key="1">
    <citation type="submission" date="2023-05" db="EMBL/GenBank/DDBJ databases">
        <title>Draft genome sequence of Streptomyces sp. B-S-A12 isolated from a cave soil in Thailand.</title>
        <authorList>
            <person name="Chamroensaksri N."/>
            <person name="Muangham S."/>
        </authorList>
    </citation>
    <scope>NUCLEOTIDE SEQUENCE [LARGE SCALE GENOMIC DNA]</scope>
    <source>
        <strain evidence="2 3">B-S-A12</strain>
    </source>
</reference>
<keyword evidence="3" id="KW-1185">Reference proteome</keyword>
<dbReference type="EMBL" id="JASCIS010000018">
    <property type="protein sequence ID" value="MDI3420718.1"/>
    <property type="molecule type" value="Genomic_DNA"/>
</dbReference>
<evidence type="ECO:0008006" key="4">
    <source>
        <dbReference type="Google" id="ProtNLM"/>
    </source>
</evidence>
<feature type="region of interest" description="Disordered" evidence="1">
    <location>
        <begin position="46"/>
        <end position="74"/>
    </location>
</feature>
<organism evidence="2 3">
    <name type="scientific">Streptomyces luteolus</name>
    <dbReference type="NCBI Taxonomy" id="3043615"/>
    <lineage>
        <taxon>Bacteria</taxon>
        <taxon>Bacillati</taxon>
        <taxon>Actinomycetota</taxon>
        <taxon>Actinomycetes</taxon>
        <taxon>Kitasatosporales</taxon>
        <taxon>Streptomycetaceae</taxon>
        <taxon>Streptomyces</taxon>
    </lineage>
</organism>
<evidence type="ECO:0000313" key="3">
    <source>
        <dbReference type="Proteomes" id="UP001237105"/>
    </source>
</evidence>
<proteinExistence type="predicted"/>
<gene>
    <name evidence="2" type="ORF">QIT00_19535</name>
</gene>
<evidence type="ECO:0000313" key="2">
    <source>
        <dbReference type="EMBL" id="MDI3420718.1"/>
    </source>
</evidence>
<sequence>MSLAPVSSPVVSAIRVCPRKGCTVYLQGGHAGLERHFGVLHPGEPIPVPPPQPRRRIHPVPEQPALFDLPERAR</sequence>
<dbReference type="RefSeq" id="WP_282536585.1">
    <property type="nucleotide sequence ID" value="NZ_JASCIS010000018.1"/>
</dbReference>
<accession>A0ABT6SYN6</accession>
<comment type="caution">
    <text evidence="2">The sequence shown here is derived from an EMBL/GenBank/DDBJ whole genome shotgun (WGS) entry which is preliminary data.</text>
</comment>